<comment type="caution">
    <text evidence="2">The sequence shown here is derived from an EMBL/GenBank/DDBJ whole genome shotgun (WGS) entry which is preliminary data.</text>
</comment>
<evidence type="ECO:0008006" key="4">
    <source>
        <dbReference type="Google" id="ProtNLM"/>
    </source>
</evidence>
<protein>
    <recommendedName>
        <fullName evidence="4">Heavy metal translocating P-type ATPase</fullName>
    </recommendedName>
</protein>
<dbReference type="EMBL" id="QCYH01000003">
    <property type="protein sequence ID" value="PVA10726.1"/>
    <property type="molecule type" value="Genomic_DNA"/>
</dbReference>
<proteinExistence type="predicted"/>
<evidence type="ECO:0000256" key="1">
    <source>
        <dbReference type="SAM" id="Phobius"/>
    </source>
</evidence>
<gene>
    <name evidence="2" type="ORF">DC366_07570</name>
</gene>
<feature type="transmembrane region" description="Helical" evidence="1">
    <location>
        <begin position="21"/>
        <end position="38"/>
    </location>
</feature>
<accession>A0A2T7G8J5</accession>
<dbReference type="Proteomes" id="UP000244446">
    <property type="component" value="Unassembled WGS sequence"/>
</dbReference>
<keyword evidence="1" id="KW-1133">Transmembrane helix</keyword>
<feature type="transmembrane region" description="Helical" evidence="1">
    <location>
        <begin position="44"/>
        <end position="62"/>
    </location>
</feature>
<dbReference type="SUPFAM" id="SSF56784">
    <property type="entry name" value="HAD-like"/>
    <property type="match status" value="1"/>
</dbReference>
<sequence>MSAVGDAIDISRMARRVLRQRLVFSVGYNVLALGLAVFGTVPPLAAAGAMAASSLMVIANAGRLRVGAARSRLGAGPAAAPAPAAEWQMSNG</sequence>
<reference evidence="2 3" key="1">
    <citation type="submission" date="2018-04" db="EMBL/GenBank/DDBJ databases">
        <title>Pelagivirga bohaiensis gen. nov., sp. nov., a bacterium isolated from the Bohai Sea.</title>
        <authorList>
            <person name="Ji X."/>
        </authorList>
    </citation>
    <scope>NUCLEOTIDE SEQUENCE [LARGE SCALE GENOMIC DNA]</scope>
    <source>
        <strain evidence="2 3">BH-SD19</strain>
    </source>
</reference>
<organism evidence="2 3">
    <name type="scientific">Pelagivirga sediminicola</name>
    <dbReference type="NCBI Taxonomy" id="2170575"/>
    <lineage>
        <taxon>Bacteria</taxon>
        <taxon>Pseudomonadati</taxon>
        <taxon>Pseudomonadota</taxon>
        <taxon>Alphaproteobacteria</taxon>
        <taxon>Rhodobacterales</taxon>
        <taxon>Paracoccaceae</taxon>
        <taxon>Pelagivirga</taxon>
    </lineage>
</organism>
<name>A0A2T7G8J5_9RHOB</name>
<evidence type="ECO:0000313" key="2">
    <source>
        <dbReference type="EMBL" id="PVA10726.1"/>
    </source>
</evidence>
<dbReference type="InterPro" id="IPR036412">
    <property type="entry name" value="HAD-like_sf"/>
</dbReference>
<dbReference type="AlphaFoldDB" id="A0A2T7G8J5"/>
<keyword evidence="1" id="KW-0472">Membrane</keyword>
<keyword evidence="3" id="KW-1185">Reference proteome</keyword>
<dbReference type="RefSeq" id="WP_108691585.1">
    <property type="nucleotide sequence ID" value="NZ_QCYH01000003.1"/>
</dbReference>
<keyword evidence="1" id="KW-0812">Transmembrane</keyword>
<evidence type="ECO:0000313" key="3">
    <source>
        <dbReference type="Proteomes" id="UP000244446"/>
    </source>
</evidence>